<dbReference type="InterPro" id="IPR007886">
    <property type="entry name" value="AlaDH/PNT_N"/>
</dbReference>
<feature type="binding site" evidence="11">
    <location>
        <begin position="243"/>
        <end position="244"/>
    </location>
    <ligand>
        <name>NAD(+)</name>
        <dbReference type="ChEBI" id="CHEBI:57540"/>
    </ligand>
</feature>
<feature type="binding site" evidence="11">
    <location>
        <begin position="302"/>
        <end position="305"/>
    </location>
    <ligand>
        <name>NAD(+)</name>
        <dbReference type="ChEBI" id="CHEBI:57540"/>
    </ligand>
</feature>
<dbReference type="UniPathway" id="UPA00527">
    <property type="reaction ID" value="UER00585"/>
</dbReference>
<dbReference type="GO" id="GO:0000286">
    <property type="term" value="F:alanine dehydrogenase activity"/>
    <property type="evidence" value="ECO:0007669"/>
    <property type="project" value="UniProtKB-UniRule"/>
</dbReference>
<dbReference type="SUPFAM" id="SSF52283">
    <property type="entry name" value="Formate/glycerate dehydrogenase catalytic domain-like"/>
    <property type="match status" value="1"/>
</dbReference>
<feature type="binding site" evidence="11">
    <location>
        <position position="224"/>
    </location>
    <ligand>
        <name>NAD(+)</name>
        <dbReference type="ChEBI" id="CHEBI:57540"/>
    </ligand>
</feature>
<dbReference type="InterPro" id="IPR007698">
    <property type="entry name" value="AlaDH/PNT_NAD(H)-bd"/>
</dbReference>
<dbReference type="PROSITE" id="PS00836">
    <property type="entry name" value="ALADH_PNT_1"/>
    <property type="match status" value="1"/>
</dbReference>
<feature type="binding site" evidence="11">
    <location>
        <position position="138"/>
    </location>
    <ligand>
        <name>NAD(+)</name>
        <dbReference type="ChEBI" id="CHEBI:57540"/>
    </ligand>
</feature>
<evidence type="ECO:0000256" key="5">
    <source>
        <dbReference type="ARBA" id="ARBA00023027"/>
    </source>
</evidence>
<evidence type="ECO:0000256" key="4">
    <source>
        <dbReference type="ARBA" id="ARBA00023002"/>
    </source>
</evidence>
<evidence type="ECO:0000256" key="8">
    <source>
        <dbReference type="PIRNR" id="PIRNR000183"/>
    </source>
</evidence>
<comment type="caution">
    <text evidence="14">The sequence shown here is derived from an EMBL/GenBank/DDBJ whole genome shotgun (WGS) entry which is preliminary data.</text>
</comment>
<feature type="domain" description="Alanine dehydrogenase/pyridine nucleotide transhydrogenase N-terminal" evidence="13">
    <location>
        <begin position="4"/>
        <end position="141"/>
    </location>
</feature>
<dbReference type="InterPro" id="IPR008141">
    <property type="entry name" value="Ala_DH"/>
</dbReference>
<dbReference type="GeneID" id="93412980"/>
<dbReference type="EC" id="1.4.1.1" evidence="3 8"/>
<feature type="active site" description="Proton donor/acceptor" evidence="9">
    <location>
        <position position="274"/>
    </location>
</feature>
<feature type="binding site" evidence="10">
    <location>
        <position position="75"/>
    </location>
    <ligand>
        <name>substrate</name>
    </ligand>
</feature>
<evidence type="ECO:0000256" key="1">
    <source>
        <dbReference type="ARBA" id="ARBA00005206"/>
    </source>
</evidence>
<proteinExistence type="inferred from homology"/>
<comment type="similarity">
    <text evidence="2 8">Belongs to the AlaDH/PNT family.</text>
</comment>
<keyword evidence="11" id="KW-0547">Nucleotide-binding</keyword>
<dbReference type="CDD" id="cd05305">
    <property type="entry name" value="L-AlaDH"/>
    <property type="match status" value="1"/>
</dbReference>
<keyword evidence="4 8" id="KW-0560">Oxidoreductase</keyword>
<dbReference type="NCBIfam" id="TIGR00518">
    <property type="entry name" value="alaDH"/>
    <property type="match status" value="1"/>
</dbReference>
<comment type="function">
    <text evidence="8">Catalyzes the reversible reductive amination of pyruvate to L-alanine.</text>
</comment>
<dbReference type="Pfam" id="PF01262">
    <property type="entry name" value="AlaDh_PNT_C"/>
    <property type="match status" value="1"/>
</dbReference>
<evidence type="ECO:0000313" key="14">
    <source>
        <dbReference type="EMBL" id="GAT02790.1"/>
    </source>
</evidence>
<evidence type="ECO:0000259" key="12">
    <source>
        <dbReference type="SMART" id="SM01002"/>
    </source>
</evidence>
<dbReference type="PROSITE" id="PS00837">
    <property type="entry name" value="ALADH_PNT_2"/>
    <property type="match status" value="1"/>
</dbReference>
<dbReference type="PANTHER" id="PTHR42795:SF1">
    <property type="entry name" value="ALANINE DEHYDROGENASE"/>
    <property type="match status" value="1"/>
</dbReference>
<dbReference type="InterPro" id="IPR008142">
    <property type="entry name" value="AlaDH/PNT_CS1"/>
</dbReference>
<dbReference type="RefSeq" id="WP_003880497.1">
    <property type="nucleotide sequence ID" value="NZ_BCSZ01000030.1"/>
</dbReference>
<dbReference type="InterPro" id="IPR036291">
    <property type="entry name" value="NAD(P)-bd_dom_sf"/>
</dbReference>
<name>A0A100WRD2_MYCFO</name>
<feature type="binding site" evidence="11">
    <location>
        <begin position="271"/>
        <end position="274"/>
    </location>
    <ligand>
        <name>NAD(+)</name>
        <dbReference type="ChEBI" id="CHEBI:57540"/>
    </ligand>
</feature>
<feature type="active site" description="Proton donor/acceptor" evidence="9">
    <location>
        <position position="96"/>
    </location>
</feature>
<evidence type="ECO:0000313" key="15">
    <source>
        <dbReference type="Proteomes" id="UP000069705"/>
    </source>
</evidence>
<feature type="domain" description="Alanine dehydrogenase/pyridine nucleotide transhydrogenase NAD(H)-binding" evidence="12">
    <location>
        <begin position="153"/>
        <end position="301"/>
    </location>
</feature>
<evidence type="ECO:0000256" key="7">
    <source>
        <dbReference type="ARBA" id="ARBA00072341"/>
    </source>
</evidence>
<evidence type="ECO:0000259" key="13">
    <source>
        <dbReference type="SMART" id="SM01003"/>
    </source>
</evidence>
<feature type="binding site" evidence="11">
    <location>
        <position position="283"/>
    </location>
    <ligand>
        <name>NAD(+)</name>
        <dbReference type="ChEBI" id="CHEBI:57540"/>
    </ligand>
</feature>
<dbReference type="GO" id="GO:0005886">
    <property type="term" value="C:plasma membrane"/>
    <property type="evidence" value="ECO:0007669"/>
    <property type="project" value="TreeGrafter"/>
</dbReference>
<dbReference type="SMART" id="SM01003">
    <property type="entry name" value="AlaDh_PNT_N"/>
    <property type="match status" value="1"/>
</dbReference>
<comment type="catalytic activity">
    <reaction evidence="8">
        <text>L-alanine + NAD(+) + H2O = pyruvate + NH4(+) + NADH + H(+)</text>
        <dbReference type="Rhea" id="RHEA:18405"/>
        <dbReference type="ChEBI" id="CHEBI:15361"/>
        <dbReference type="ChEBI" id="CHEBI:15377"/>
        <dbReference type="ChEBI" id="CHEBI:15378"/>
        <dbReference type="ChEBI" id="CHEBI:28938"/>
        <dbReference type="ChEBI" id="CHEBI:57540"/>
        <dbReference type="ChEBI" id="CHEBI:57945"/>
        <dbReference type="ChEBI" id="CHEBI:57972"/>
        <dbReference type="EC" id="1.4.1.1"/>
    </reaction>
</comment>
<evidence type="ECO:0000256" key="10">
    <source>
        <dbReference type="PIRSR" id="PIRSR000183-2"/>
    </source>
</evidence>
<dbReference type="SUPFAM" id="SSF51735">
    <property type="entry name" value="NAD(P)-binding Rossmann-fold domains"/>
    <property type="match status" value="1"/>
</dbReference>
<evidence type="ECO:0000256" key="6">
    <source>
        <dbReference type="ARBA" id="ARBA00065528"/>
    </source>
</evidence>
<evidence type="ECO:0000256" key="2">
    <source>
        <dbReference type="ARBA" id="ARBA00005689"/>
    </source>
</evidence>
<protein>
    <recommendedName>
        <fullName evidence="7 8">Alanine dehydrogenase</fullName>
        <ecNumber evidence="3 8">1.4.1.1</ecNumber>
    </recommendedName>
</protein>
<dbReference type="AlphaFoldDB" id="A0A100WRD2"/>
<comment type="subunit">
    <text evidence="6">Homohexamer. Trimer of dimers.</text>
</comment>
<keyword evidence="5 8" id="KW-0520">NAD</keyword>
<dbReference type="PANTHER" id="PTHR42795">
    <property type="entry name" value="ALANINE DEHYDROGENASE"/>
    <property type="match status" value="1"/>
</dbReference>
<evidence type="ECO:0000256" key="3">
    <source>
        <dbReference type="ARBA" id="ARBA00012897"/>
    </source>
</evidence>
<reference evidence="15" key="2">
    <citation type="submission" date="2016-02" db="EMBL/GenBank/DDBJ databases">
        <title>Draft genome sequence of five rapidly growing Mycobacterium species.</title>
        <authorList>
            <person name="Katahira K."/>
            <person name="Gotou Y."/>
            <person name="Iida K."/>
            <person name="Ogura Y."/>
            <person name="Hayashi T."/>
        </authorList>
    </citation>
    <scope>NUCLEOTIDE SEQUENCE [LARGE SCALE GENOMIC DNA]</scope>
    <source>
        <strain evidence="15">JCM6368</strain>
    </source>
</reference>
<dbReference type="SMART" id="SM01002">
    <property type="entry name" value="AlaDh_PNT_C"/>
    <property type="match status" value="1"/>
</dbReference>
<reference evidence="14 15" key="1">
    <citation type="journal article" date="2016" name="Genome Announc.">
        <title>Draft Genome Sequences of Five Rapidly Growing Mycobacterium Species, M. thermoresistibile, M. fortuitum subsp. acetamidolyticum, M. canariasense, M. brisbanense, and M. novocastrense.</title>
        <authorList>
            <person name="Katahira K."/>
            <person name="Ogura Y."/>
            <person name="Gotoh Y."/>
            <person name="Hayashi T."/>
        </authorList>
    </citation>
    <scope>NUCLEOTIDE SEQUENCE [LARGE SCALE GENOMIC DNA]</scope>
    <source>
        <strain evidence="14 15">JCM6368</strain>
    </source>
</reference>
<dbReference type="GO" id="GO:0000166">
    <property type="term" value="F:nucleotide binding"/>
    <property type="evidence" value="ECO:0007669"/>
    <property type="project" value="UniProtKB-KW"/>
</dbReference>
<dbReference type="FunFam" id="3.40.50.720:FF:000049">
    <property type="entry name" value="Alanine dehydrogenase"/>
    <property type="match status" value="1"/>
</dbReference>
<evidence type="ECO:0000256" key="9">
    <source>
        <dbReference type="PIRSR" id="PIRSR000183-1"/>
    </source>
</evidence>
<dbReference type="GO" id="GO:0042853">
    <property type="term" value="P:L-alanine catabolic process"/>
    <property type="evidence" value="ECO:0007669"/>
    <property type="project" value="UniProtKB-UniPathway"/>
</dbReference>
<sequence>MLVGIPTEIKNNEYRVAITPAGVAELTRRGHDVVIQAGAGEGSAITDNDFKAAGAQIVTTADQVWAEAELLLKVKEPIAAEYSRMRKGQTLFTYLHLAASKECTDALLASGTTSIAYETVQTANPDGSVALPLLAPMSEVAGRLSAQVGSYHLMRTQGGRGVLMGGVPGVAPAEVVVIGGGVAGYNAARIARGMGAHVTVFDLNINTLRKIDNETNAGIETRYSSSLELEEAVKKADLVIGAVLIPGAKAPKLVTNSTVAHMKPGAVLVDIAIDQGGCFEDSRPTTHDDPTFAVHDTVFYCVANMPGSVPRTSTFALTNATMPYVLKLADKGWKAACAADPALAKGLSTHEGALLSEQVATDLDMTFTDPAAVLA</sequence>
<dbReference type="EMBL" id="BCSZ01000030">
    <property type="protein sequence ID" value="GAT02790.1"/>
    <property type="molecule type" value="Genomic_DNA"/>
</dbReference>
<feature type="binding site" evidence="11">
    <location>
        <position position="202"/>
    </location>
    <ligand>
        <name>NAD(+)</name>
        <dbReference type="ChEBI" id="CHEBI:57540"/>
    </ligand>
</feature>
<evidence type="ECO:0000256" key="11">
    <source>
        <dbReference type="PIRSR" id="PIRSR000183-3"/>
    </source>
</evidence>
<dbReference type="PIRSF" id="PIRSF000183">
    <property type="entry name" value="Alanine_dh"/>
    <property type="match status" value="1"/>
</dbReference>
<comment type="pathway">
    <text evidence="1 8">Amino-acid degradation; L-alanine degradation via dehydrogenase pathway; NH(3) and pyruvate from L-alanine: step 1/1.</text>
</comment>
<dbReference type="Proteomes" id="UP000069705">
    <property type="component" value="Unassembled WGS sequence"/>
</dbReference>
<organism evidence="14 15">
    <name type="scientific">Mycolicibacterium fortuitum subsp. acetamidolyticum</name>
    <dbReference type="NCBI Taxonomy" id="144550"/>
    <lineage>
        <taxon>Bacteria</taxon>
        <taxon>Bacillati</taxon>
        <taxon>Actinomycetota</taxon>
        <taxon>Actinomycetes</taxon>
        <taxon>Mycobacteriales</taxon>
        <taxon>Mycobacteriaceae</taxon>
        <taxon>Mycolicibacterium</taxon>
    </lineage>
</organism>
<dbReference type="InterPro" id="IPR008143">
    <property type="entry name" value="Ala_DH/PNT_CS2"/>
</dbReference>
<dbReference type="Pfam" id="PF05222">
    <property type="entry name" value="AlaDh_PNT_N"/>
    <property type="match status" value="1"/>
</dbReference>
<dbReference type="Gene3D" id="3.40.50.720">
    <property type="entry name" value="NAD(P)-binding Rossmann-like Domain"/>
    <property type="match status" value="2"/>
</dbReference>
<gene>
    <name evidence="14" type="ORF">RMCFA_2902</name>
</gene>
<feature type="binding site" evidence="10">
    <location>
        <position position="15"/>
    </location>
    <ligand>
        <name>substrate</name>
    </ligand>
</feature>
<accession>A0A100WRD2</accession>